<dbReference type="Gene3D" id="3.40.50.300">
    <property type="entry name" value="P-loop containing nucleotide triphosphate hydrolases"/>
    <property type="match status" value="1"/>
</dbReference>
<dbReference type="Proteomes" id="UP000468828">
    <property type="component" value="Unassembled WGS sequence"/>
</dbReference>
<dbReference type="CDD" id="cd18793">
    <property type="entry name" value="SF2_C_SNF"/>
    <property type="match status" value="1"/>
</dbReference>
<evidence type="ECO:0000313" key="11">
    <source>
        <dbReference type="Proteomes" id="UP000468828"/>
    </source>
</evidence>
<name>A0A6P0ERZ2_9ACTN</name>
<dbReference type="InterPro" id="IPR001650">
    <property type="entry name" value="Helicase_C-like"/>
</dbReference>
<dbReference type="PROSITE" id="PS51192">
    <property type="entry name" value="HELICASE_ATP_BIND_1"/>
    <property type="match status" value="1"/>
</dbReference>
<keyword evidence="2" id="KW-0378">Hydrolase</keyword>
<evidence type="ECO:0000259" key="8">
    <source>
        <dbReference type="PROSITE" id="PS51194"/>
    </source>
</evidence>
<sequence length="1104" mass="124460">MDHQSRWPQRHAHSPRGTTRRRSETSVQFVAVIEDSAVRPSAEEAAPELDTRSVPEAGQIAMVRGATWAVTDVRVQGLPRSGADDATTGLQHAVTLQSLDEDRLGEELQVVWELEQGRSLRPELGLPMTLDPERFDDPSRLAAFIDALRWGAITSADSQVVQAPFRSGANVEAYQLEPLRRALRETRANLLLADDVGLGKTIEAGLVVQELFLRHRARTAIIVCPAGLALKWQDEMIEKFGLDFTIINSETMREVRRSHGLHANPFTLFPRIIVSMSWLPGQRAQRLLRDVYAQTAKREGARRFAYDILVVDEAHHVAPSSPQRVDKLNITRRGYAVDSQRTHAVRELAEKSEHRLFLSATPHNGYVESFTALLEMIDPQRFVRGSHIDRSALREVAVRRLKRDLKEAKGFKERQVTALPFEPATSEEEAYERLLAFTRRRDKAVVTGGGAAKQARDLATLLLKKRFFSSPVAFARTVDVYLQTRLRGVDADLSGDYDDVLGVDADDLEEGRSDQTELLTLASTRRKLPPLTDEDVEDLRWLSHWGHDFDGTVDSRLAALVRHLDGVLLAGDHWLDERIVVFTEYVDTLTWIRDNLLQHGYDAERIATIDGSTDPEQREITRAEFNEPPGKTKVRVLLATDAAGEGIDLQSHCHRLFNYDIPFNPNRLEQRIGRVDRYGQDHQPDIRHFQPVGGRSGLASDVHFLALVATKIARVELDLGSANEIIAPDIQRKLAGSVMASRSEKDVPKGDRAINEMLLGQRQVNAELTALETQLHEDRESLHLRPMNLRRVVETALELDMQPPLIPTHAEEDDDAVFELPDLARSWEPVTRGLASRLEPDRLRPITFDQDVARGTTDVVHAHLGHPLLQRSTRLLRSALWGGESDLSRVSAVVVPGLDESFAAAVVRLVLVGRGGIRLHEEVFLAGTRLARRQQVGVEKAEELLARALDGDELTEAPDGVQKELGTAWDDDEAGLRARVEEAIRTRVEKRTRDVEARLVKRREEDLARVDAIFTRFSQTLRESIAEAEKLQEDAEAMLFDVEQRQSERDLRQMRVRLDELDEERRRERRAVETRYEDVKPWPFPAAILFAISPADAEQGVSVR</sequence>
<dbReference type="InterPro" id="IPR038718">
    <property type="entry name" value="SNF2-like_sf"/>
</dbReference>
<keyword evidence="5" id="KW-0175">Coiled coil</keyword>
<reference evidence="9 11" key="1">
    <citation type="submission" date="2020-01" db="EMBL/GenBank/DDBJ databases">
        <title>the WGS Modestobacter muralis CPCC 204518.</title>
        <authorList>
            <person name="Jiang Z."/>
        </authorList>
    </citation>
    <scope>NUCLEOTIDE SEQUENCE [LARGE SCALE GENOMIC DNA]</scope>
    <source>
        <strain evidence="9 11">DSM 100205</strain>
    </source>
</reference>
<organism evidence="9 11">
    <name type="scientific">Modestobacter muralis</name>
    <dbReference type="NCBI Taxonomy" id="1608614"/>
    <lineage>
        <taxon>Bacteria</taxon>
        <taxon>Bacillati</taxon>
        <taxon>Actinomycetota</taxon>
        <taxon>Actinomycetes</taxon>
        <taxon>Geodermatophilales</taxon>
        <taxon>Geodermatophilaceae</taxon>
        <taxon>Modestobacter</taxon>
    </lineage>
</organism>
<evidence type="ECO:0000256" key="2">
    <source>
        <dbReference type="ARBA" id="ARBA00022801"/>
    </source>
</evidence>
<keyword evidence="4" id="KW-0067">ATP-binding</keyword>
<dbReference type="Gene3D" id="3.40.50.10810">
    <property type="entry name" value="Tandem AAA-ATPase domain"/>
    <property type="match status" value="1"/>
</dbReference>
<feature type="coiled-coil region" evidence="5">
    <location>
        <begin position="1018"/>
        <end position="1071"/>
    </location>
</feature>
<dbReference type="InterPro" id="IPR014001">
    <property type="entry name" value="Helicase_ATP-bd"/>
</dbReference>
<dbReference type="PANTHER" id="PTHR45766:SF6">
    <property type="entry name" value="SWI_SNF-RELATED MATRIX-ASSOCIATED ACTIN-DEPENDENT REGULATOR OF CHROMATIN SUBFAMILY A-LIKE PROTEIN 1"/>
    <property type="match status" value="1"/>
</dbReference>
<dbReference type="InterPro" id="IPR057342">
    <property type="entry name" value="DEXDc_RapA"/>
</dbReference>
<dbReference type="Proteomes" id="UP000471152">
    <property type="component" value="Unassembled WGS sequence"/>
</dbReference>
<dbReference type="AlphaFoldDB" id="A0A6P0ERZ2"/>
<evidence type="ECO:0000313" key="12">
    <source>
        <dbReference type="Proteomes" id="UP000471152"/>
    </source>
</evidence>
<feature type="domain" description="Helicase ATP-binding" evidence="7">
    <location>
        <begin position="181"/>
        <end position="380"/>
    </location>
</feature>
<dbReference type="SMART" id="SM00490">
    <property type="entry name" value="HELICc"/>
    <property type="match status" value="1"/>
</dbReference>
<evidence type="ECO:0000313" key="10">
    <source>
        <dbReference type="EMBL" id="NEN49481.1"/>
    </source>
</evidence>
<dbReference type="InterPro" id="IPR027417">
    <property type="entry name" value="P-loop_NTPase"/>
</dbReference>
<dbReference type="EMBL" id="JAAGWH010000003">
    <property type="protein sequence ID" value="NEK92714.1"/>
    <property type="molecule type" value="Genomic_DNA"/>
</dbReference>
<keyword evidence="11" id="KW-1185">Reference proteome</keyword>
<dbReference type="InterPro" id="IPR049730">
    <property type="entry name" value="SNF2/RAD54-like_C"/>
</dbReference>
<dbReference type="SUPFAM" id="SSF52540">
    <property type="entry name" value="P-loop containing nucleoside triphosphate hydrolases"/>
    <property type="match status" value="2"/>
</dbReference>
<feature type="compositionally biased region" description="Basic residues" evidence="6">
    <location>
        <begin position="8"/>
        <end position="20"/>
    </location>
</feature>
<gene>
    <name evidence="10" type="ORF">G3R41_00795</name>
    <name evidence="9" type="ORF">GCU67_00795</name>
</gene>
<keyword evidence="1" id="KW-0547">Nucleotide-binding</keyword>
<dbReference type="PANTHER" id="PTHR45766">
    <property type="entry name" value="DNA ANNEALING HELICASE AND ENDONUCLEASE ZRANB3 FAMILY MEMBER"/>
    <property type="match status" value="1"/>
</dbReference>
<reference evidence="10 12" key="2">
    <citation type="submission" date="2020-02" db="EMBL/GenBank/DDBJ databases">
        <title>The WGS of Modestobacter muralis DSM 100205.</title>
        <authorList>
            <person name="Jiang Z."/>
        </authorList>
    </citation>
    <scope>NUCLEOTIDE SEQUENCE [LARGE SCALE GENOMIC DNA]</scope>
    <source>
        <strain evidence="10 12">DSM 100205</strain>
    </source>
</reference>
<dbReference type="Pfam" id="PF00271">
    <property type="entry name" value="Helicase_C"/>
    <property type="match status" value="1"/>
</dbReference>
<dbReference type="GO" id="GO:0005524">
    <property type="term" value="F:ATP binding"/>
    <property type="evidence" value="ECO:0007669"/>
    <property type="project" value="UniProtKB-KW"/>
</dbReference>
<evidence type="ECO:0000256" key="3">
    <source>
        <dbReference type="ARBA" id="ARBA00022806"/>
    </source>
</evidence>
<evidence type="ECO:0000259" key="7">
    <source>
        <dbReference type="PROSITE" id="PS51192"/>
    </source>
</evidence>
<protein>
    <submittedName>
        <fullName evidence="9">DEAD/DEAH box helicase</fullName>
    </submittedName>
</protein>
<keyword evidence="3 9" id="KW-0347">Helicase</keyword>
<proteinExistence type="predicted"/>
<evidence type="ECO:0000256" key="6">
    <source>
        <dbReference type="SAM" id="MobiDB-lite"/>
    </source>
</evidence>
<dbReference type="InterPro" id="IPR000330">
    <property type="entry name" value="SNF2_N"/>
</dbReference>
<dbReference type="GO" id="GO:0016787">
    <property type="term" value="F:hydrolase activity"/>
    <property type="evidence" value="ECO:0007669"/>
    <property type="project" value="UniProtKB-KW"/>
</dbReference>
<dbReference type="NCBIfam" id="NF038317">
    <property type="entry name" value="DISARM_DrmD"/>
    <property type="match status" value="1"/>
</dbReference>
<dbReference type="EMBL" id="JAAGWB010000003">
    <property type="protein sequence ID" value="NEN49481.1"/>
    <property type="molecule type" value="Genomic_DNA"/>
</dbReference>
<dbReference type="PROSITE" id="PS51194">
    <property type="entry name" value="HELICASE_CTER"/>
    <property type="match status" value="1"/>
</dbReference>
<dbReference type="CDD" id="cd18011">
    <property type="entry name" value="DEXDc_RapA"/>
    <property type="match status" value="1"/>
</dbReference>
<evidence type="ECO:0000313" key="9">
    <source>
        <dbReference type="EMBL" id="NEK92714.1"/>
    </source>
</evidence>
<feature type="region of interest" description="Disordered" evidence="6">
    <location>
        <begin position="1"/>
        <end position="26"/>
    </location>
</feature>
<comment type="caution">
    <text evidence="9">The sequence shown here is derived from an EMBL/GenBank/DDBJ whole genome shotgun (WGS) entry which is preliminary data.</text>
</comment>
<dbReference type="GO" id="GO:0004386">
    <property type="term" value="F:helicase activity"/>
    <property type="evidence" value="ECO:0007669"/>
    <property type="project" value="UniProtKB-KW"/>
</dbReference>
<evidence type="ECO:0000256" key="5">
    <source>
        <dbReference type="SAM" id="Coils"/>
    </source>
</evidence>
<dbReference type="SMART" id="SM00487">
    <property type="entry name" value="DEXDc"/>
    <property type="match status" value="1"/>
</dbReference>
<dbReference type="Pfam" id="PF00176">
    <property type="entry name" value="SNF2-rel_dom"/>
    <property type="match status" value="1"/>
</dbReference>
<evidence type="ECO:0000256" key="4">
    <source>
        <dbReference type="ARBA" id="ARBA00022840"/>
    </source>
</evidence>
<evidence type="ECO:0000256" key="1">
    <source>
        <dbReference type="ARBA" id="ARBA00022741"/>
    </source>
</evidence>
<feature type="domain" description="Helicase C-terminal" evidence="8">
    <location>
        <begin position="567"/>
        <end position="734"/>
    </location>
</feature>
<accession>A0A6P0ERZ2</accession>